<evidence type="ECO:0000313" key="10">
    <source>
        <dbReference type="Proteomes" id="UP000241462"/>
    </source>
</evidence>
<gene>
    <name evidence="9" type="ORF">BD289DRAFT_457839</name>
</gene>
<dbReference type="OrthoDB" id="413079at2759"/>
<dbReference type="FunFam" id="1.20.1250.20:FF:000286">
    <property type="entry name" value="MFS efflux transporter"/>
    <property type="match status" value="1"/>
</dbReference>
<evidence type="ECO:0000259" key="8">
    <source>
        <dbReference type="PROSITE" id="PS50850"/>
    </source>
</evidence>
<feature type="transmembrane region" description="Helical" evidence="7">
    <location>
        <begin position="300"/>
        <end position="322"/>
    </location>
</feature>
<feature type="transmembrane region" description="Helical" evidence="7">
    <location>
        <begin position="204"/>
        <end position="232"/>
    </location>
</feature>
<accession>A0A2T3ALT8</accession>
<comment type="similarity">
    <text evidence="2">Belongs to the major facilitator superfamily.</text>
</comment>
<feature type="transmembrane region" description="Helical" evidence="7">
    <location>
        <begin position="276"/>
        <end position="294"/>
    </location>
</feature>
<dbReference type="PANTHER" id="PTHR23514:SF3">
    <property type="entry name" value="BYPASS OF STOP CODON PROTEIN 6"/>
    <property type="match status" value="1"/>
</dbReference>
<keyword evidence="4 7" id="KW-0812">Transmembrane</keyword>
<name>A0A2T3ALT8_9PEZI</name>
<feature type="transmembrane region" description="Helical" evidence="7">
    <location>
        <begin position="244"/>
        <end position="264"/>
    </location>
</feature>
<feature type="transmembrane region" description="Helical" evidence="7">
    <location>
        <begin position="149"/>
        <end position="170"/>
    </location>
</feature>
<dbReference type="PROSITE" id="PS50850">
    <property type="entry name" value="MFS"/>
    <property type="match status" value="1"/>
</dbReference>
<evidence type="ECO:0000256" key="5">
    <source>
        <dbReference type="ARBA" id="ARBA00022989"/>
    </source>
</evidence>
<feature type="transmembrane region" description="Helical" evidence="7">
    <location>
        <begin position="24"/>
        <end position="43"/>
    </location>
</feature>
<dbReference type="FunCoup" id="A0A2T3ALT8">
    <property type="interactions" value="14"/>
</dbReference>
<dbReference type="InterPro" id="IPR020846">
    <property type="entry name" value="MFS_dom"/>
</dbReference>
<protein>
    <submittedName>
        <fullName evidence="9">Major facilitator superfamily domain-containing protein</fullName>
    </submittedName>
</protein>
<proteinExistence type="inferred from homology"/>
<dbReference type="InParanoid" id="A0A2T3ALT8"/>
<keyword evidence="6 7" id="KW-0472">Membrane</keyword>
<keyword evidence="5 7" id="KW-1133">Transmembrane helix</keyword>
<feature type="transmembrane region" description="Helical" evidence="7">
    <location>
        <begin position="334"/>
        <end position="353"/>
    </location>
</feature>
<keyword evidence="10" id="KW-1185">Reference proteome</keyword>
<reference evidence="9 10" key="1">
    <citation type="journal article" date="2018" name="Mycol. Prog.">
        <title>Coniella lustricola, a new species from submerged detritus.</title>
        <authorList>
            <person name="Raudabaugh D.B."/>
            <person name="Iturriaga T."/>
            <person name="Carver A."/>
            <person name="Mondo S."/>
            <person name="Pangilinan J."/>
            <person name="Lipzen A."/>
            <person name="He G."/>
            <person name="Amirebrahimi M."/>
            <person name="Grigoriev I.V."/>
            <person name="Miller A.N."/>
        </authorList>
    </citation>
    <scope>NUCLEOTIDE SEQUENCE [LARGE SCALE GENOMIC DNA]</scope>
    <source>
        <strain evidence="9 10">B22-T-1</strain>
    </source>
</reference>
<dbReference type="Pfam" id="PF07690">
    <property type="entry name" value="MFS_1"/>
    <property type="match status" value="2"/>
</dbReference>
<dbReference type="GO" id="GO:0022857">
    <property type="term" value="F:transmembrane transporter activity"/>
    <property type="evidence" value="ECO:0007669"/>
    <property type="project" value="InterPro"/>
</dbReference>
<dbReference type="GO" id="GO:0012505">
    <property type="term" value="C:endomembrane system"/>
    <property type="evidence" value="ECO:0007669"/>
    <property type="project" value="UniProtKB-SubCell"/>
</dbReference>
<feature type="transmembrane region" description="Helical" evidence="7">
    <location>
        <begin position="120"/>
        <end position="143"/>
    </location>
</feature>
<evidence type="ECO:0000256" key="7">
    <source>
        <dbReference type="SAM" id="Phobius"/>
    </source>
</evidence>
<dbReference type="AlphaFoldDB" id="A0A2T3ALT8"/>
<dbReference type="InterPro" id="IPR011701">
    <property type="entry name" value="MFS"/>
</dbReference>
<dbReference type="SUPFAM" id="SSF103473">
    <property type="entry name" value="MFS general substrate transporter"/>
    <property type="match status" value="1"/>
</dbReference>
<feature type="transmembrane region" description="Helical" evidence="7">
    <location>
        <begin position="55"/>
        <end position="76"/>
    </location>
</feature>
<sequence length="397" mass="42470">MGLIISTPGVILPHLEAHYHLSDVRASLVFVVVPFGYLIGARLNNPFHRHLGRRGIALVALLCQMIFTGTAAGFHSPRPGGFLLFLAATVIGNVGTGLLDGSWCAWAAGLGGTRTNTMQGLLHGSFSTGAGWGPFLAASMFSVREMSWWTWYYVLLGAVVSQGLVTCLAFRRDDGKRYRVELEAVKRNEVAAPLALHQGESESVFAYAGVWTCAAYFLAYVGTEAAISGWIVTFMLRARHATPYLASLSSSGFWVGMAAGRFVLGFLTDKLGVRTATSAYLVIAILAQILGLAIRTSEVTMVIVTVVGFFLGPIFPSGIVAIAQILPRGRHVEAVSFVCSVGQVGAALLPFALGSLSQWLGIRVFEPFVLATLTMALLCWRWFPANAAATSPHVSTA</sequence>
<dbReference type="EMBL" id="KZ678375">
    <property type="protein sequence ID" value="PSS03363.1"/>
    <property type="molecule type" value="Genomic_DNA"/>
</dbReference>
<dbReference type="InterPro" id="IPR036259">
    <property type="entry name" value="MFS_trans_sf"/>
</dbReference>
<comment type="subcellular location">
    <subcellularLocation>
        <location evidence="1">Endomembrane system</location>
        <topology evidence="1">Multi-pass membrane protein</topology>
    </subcellularLocation>
</comment>
<evidence type="ECO:0000256" key="2">
    <source>
        <dbReference type="ARBA" id="ARBA00008335"/>
    </source>
</evidence>
<organism evidence="9 10">
    <name type="scientific">Coniella lustricola</name>
    <dbReference type="NCBI Taxonomy" id="2025994"/>
    <lineage>
        <taxon>Eukaryota</taxon>
        <taxon>Fungi</taxon>
        <taxon>Dikarya</taxon>
        <taxon>Ascomycota</taxon>
        <taxon>Pezizomycotina</taxon>
        <taxon>Sordariomycetes</taxon>
        <taxon>Sordariomycetidae</taxon>
        <taxon>Diaporthales</taxon>
        <taxon>Schizoparmaceae</taxon>
        <taxon>Coniella</taxon>
    </lineage>
</organism>
<dbReference type="Gene3D" id="1.20.1250.20">
    <property type="entry name" value="MFS general substrate transporter like domains"/>
    <property type="match status" value="2"/>
</dbReference>
<evidence type="ECO:0000256" key="6">
    <source>
        <dbReference type="ARBA" id="ARBA00023136"/>
    </source>
</evidence>
<dbReference type="PANTHER" id="PTHR23514">
    <property type="entry name" value="BYPASS OF STOP CODON PROTEIN 6"/>
    <property type="match status" value="1"/>
</dbReference>
<feature type="transmembrane region" description="Helical" evidence="7">
    <location>
        <begin position="82"/>
        <end position="108"/>
    </location>
</feature>
<feature type="transmembrane region" description="Helical" evidence="7">
    <location>
        <begin position="365"/>
        <end position="383"/>
    </location>
</feature>
<dbReference type="Proteomes" id="UP000241462">
    <property type="component" value="Unassembled WGS sequence"/>
</dbReference>
<evidence type="ECO:0000256" key="4">
    <source>
        <dbReference type="ARBA" id="ARBA00022692"/>
    </source>
</evidence>
<evidence type="ECO:0000256" key="1">
    <source>
        <dbReference type="ARBA" id="ARBA00004127"/>
    </source>
</evidence>
<dbReference type="GO" id="GO:0016020">
    <property type="term" value="C:membrane"/>
    <property type="evidence" value="ECO:0007669"/>
    <property type="project" value="TreeGrafter"/>
</dbReference>
<dbReference type="InterPro" id="IPR051788">
    <property type="entry name" value="MFS_Transporter"/>
</dbReference>
<feature type="domain" description="Major facilitator superfamily (MFS) profile" evidence="8">
    <location>
        <begin position="1"/>
        <end position="387"/>
    </location>
</feature>
<evidence type="ECO:0000256" key="3">
    <source>
        <dbReference type="ARBA" id="ARBA00022448"/>
    </source>
</evidence>
<evidence type="ECO:0000313" key="9">
    <source>
        <dbReference type="EMBL" id="PSS03363.1"/>
    </source>
</evidence>
<keyword evidence="3" id="KW-0813">Transport</keyword>